<keyword evidence="1" id="KW-0472">Membrane</keyword>
<dbReference type="PANTHER" id="PTHR34726:SF1">
    <property type="entry name" value="G DOMAIN-CONTAINING PROTEIN"/>
    <property type="match status" value="1"/>
</dbReference>
<sequence>MEPKVNNVRAEDPQAEEVELLKKFKDQKDAYNTLYWRSIFLNALLIIFICFLFDTQPIFNLFKNLKNYDCVIDVDSVLSLQETNGWPVIINNPDILAPNQSSICAVTGGFNSGKTYLISRLEGINLPEGSGIDTVTPAFAFVKSKESSNNILKILLDTQGYHRPISSSLKANPKFANITERIITDRYIAETTKLVSNQFIYVFDQLSIQDIFTISKLEQETTKMNRVLIVINYQKFTDPQKLINQFNSDMKSFKSATNDCDIPNNYLSYFLDQNYIRILALGREGSNAGKFNAATFKYIKSTFLFKGVINQKKIMESFIDVGQTVMKRYFGIPSENLYNTKPIITRVFDYNLEEKEENQKDSFKLVYTQATSENNGSIVLPKTESSIVMVPLDYVVGEHALHYDLVNQESSYKLIVHLPGQKEVTIKCKDTTVTIIGKAIDAEYGENQIINQYNRILHANFAKRINIDNMHCLKLVPDGIGNYDVVNGVLTLEIPKAPL</sequence>
<dbReference type="InterPro" id="IPR027417">
    <property type="entry name" value="P-loop_NTPase"/>
</dbReference>
<evidence type="ECO:0000313" key="2">
    <source>
        <dbReference type="EMBL" id="EFA83591.1"/>
    </source>
</evidence>
<dbReference type="InterPro" id="IPR008978">
    <property type="entry name" value="HSP20-like_chaperone"/>
</dbReference>
<dbReference type="Proteomes" id="UP000001396">
    <property type="component" value="Unassembled WGS sequence"/>
</dbReference>
<keyword evidence="1" id="KW-1133">Transmembrane helix</keyword>
<evidence type="ECO:0000256" key="1">
    <source>
        <dbReference type="SAM" id="Phobius"/>
    </source>
</evidence>
<reference evidence="2 3" key="1">
    <citation type="journal article" date="2011" name="Genome Res.">
        <title>Phylogeny-wide analysis of social amoeba genomes highlights ancient origins for complex intercellular communication.</title>
        <authorList>
            <person name="Heidel A.J."/>
            <person name="Lawal H.M."/>
            <person name="Felder M."/>
            <person name="Schilde C."/>
            <person name="Helps N.R."/>
            <person name="Tunggal B."/>
            <person name="Rivero F."/>
            <person name="John U."/>
            <person name="Schleicher M."/>
            <person name="Eichinger L."/>
            <person name="Platzer M."/>
            <person name="Noegel A.A."/>
            <person name="Schaap P."/>
            <person name="Gloeckner G."/>
        </authorList>
    </citation>
    <scope>NUCLEOTIDE SEQUENCE [LARGE SCALE GENOMIC DNA]</scope>
    <source>
        <strain evidence="3">ATCC 26659 / Pp 5 / PN500</strain>
    </source>
</reference>
<dbReference type="InParanoid" id="D3B2P3"/>
<dbReference type="SUPFAM" id="SSF49764">
    <property type="entry name" value="HSP20-like chaperones"/>
    <property type="match status" value="1"/>
</dbReference>
<proteinExistence type="predicted"/>
<dbReference type="RefSeq" id="XP_020435708.1">
    <property type="nucleotide sequence ID" value="XM_020573636.1"/>
</dbReference>
<dbReference type="PANTHER" id="PTHR34726">
    <property type="entry name" value="GBP DOMAIN-CONTAINING PROTEIN"/>
    <property type="match status" value="1"/>
</dbReference>
<organism evidence="2 3">
    <name type="scientific">Heterostelium pallidum (strain ATCC 26659 / Pp 5 / PN500)</name>
    <name type="common">Cellular slime mold</name>
    <name type="synonym">Polysphondylium pallidum</name>
    <dbReference type="NCBI Taxonomy" id="670386"/>
    <lineage>
        <taxon>Eukaryota</taxon>
        <taxon>Amoebozoa</taxon>
        <taxon>Evosea</taxon>
        <taxon>Eumycetozoa</taxon>
        <taxon>Dictyostelia</taxon>
        <taxon>Acytosteliales</taxon>
        <taxon>Acytosteliaceae</taxon>
        <taxon>Heterostelium</taxon>
    </lineage>
</organism>
<keyword evidence="1" id="KW-0812">Transmembrane</keyword>
<dbReference type="SUPFAM" id="SSF52540">
    <property type="entry name" value="P-loop containing nucleoside triphosphate hydrolases"/>
    <property type="match status" value="1"/>
</dbReference>
<evidence type="ECO:0000313" key="3">
    <source>
        <dbReference type="Proteomes" id="UP000001396"/>
    </source>
</evidence>
<dbReference type="GeneID" id="31358180"/>
<comment type="caution">
    <text evidence="2">The sequence shown here is derived from an EMBL/GenBank/DDBJ whole genome shotgun (WGS) entry which is preliminary data.</text>
</comment>
<gene>
    <name evidence="2" type="ORF">PPL_02657</name>
</gene>
<protein>
    <submittedName>
        <fullName evidence="2">HSP20-like chaperone domain-containing protein</fullName>
    </submittedName>
</protein>
<dbReference type="CDD" id="cd06464">
    <property type="entry name" value="ACD_sHsps-like"/>
    <property type="match status" value="1"/>
</dbReference>
<accession>D3B2P3</accession>
<name>D3B2P3_HETP5</name>
<dbReference type="AlphaFoldDB" id="D3B2P3"/>
<dbReference type="STRING" id="670386.D3B2P3"/>
<dbReference type="EMBL" id="ADBJ01000010">
    <property type="protein sequence ID" value="EFA83591.1"/>
    <property type="molecule type" value="Genomic_DNA"/>
</dbReference>
<keyword evidence="3" id="KW-1185">Reference proteome</keyword>
<feature type="transmembrane region" description="Helical" evidence="1">
    <location>
        <begin position="34"/>
        <end position="53"/>
    </location>
</feature>